<organism evidence="6 8">
    <name type="scientific">Acutalibacter muris</name>
    <dbReference type="NCBI Taxonomy" id="1796620"/>
    <lineage>
        <taxon>Bacteria</taxon>
        <taxon>Bacillati</taxon>
        <taxon>Bacillota</taxon>
        <taxon>Clostridia</taxon>
        <taxon>Eubacteriales</taxon>
        <taxon>Acutalibacteraceae</taxon>
        <taxon>Acutalibacter</taxon>
    </lineage>
</organism>
<dbReference type="AlphaFoldDB" id="A0A1Z2XVU4"/>
<evidence type="ECO:0000313" key="6">
    <source>
        <dbReference type="EMBL" id="QQR31813.1"/>
    </source>
</evidence>
<dbReference type="Proteomes" id="UP000196710">
    <property type="component" value="Chromosome"/>
</dbReference>
<dbReference type="Pfam" id="PF18406">
    <property type="entry name" value="DUF1281_C"/>
    <property type="match status" value="1"/>
</dbReference>
<dbReference type="Proteomes" id="UP000596035">
    <property type="component" value="Chromosome"/>
</dbReference>
<gene>
    <name evidence="3" type="ORF">ADH66_03230</name>
    <name evidence="4" type="ORF">ADH66_18815</name>
    <name evidence="6" type="ORF">I5Q82_09235</name>
    <name evidence="5" type="ORF">I5Q82_13285</name>
</gene>
<reference evidence="7" key="2">
    <citation type="submission" date="2017-05" db="EMBL/GenBank/DDBJ databases">
        <title>Improved OligoMM genomes.</title>
        <authorList>
            <person name="Garzetti D."/>
        </authorList>
    </citation>
    <scope>NUCLEOTIDE SEQUENCE [LARGE SCALE GENOMIC DNA]</scope>
    <source>
        <strain evidence="7">KB18</strain>
    </source>
</reference>
<evidence type="ECO:0000313" key="3">
    <source>
        <dbReference type="EMBL" id="ASB39752.1"/>
    </source>
</evidence>
<sequence>MPNHITNIIEIKGDPARVKALFEAVKSDEYGLGSIDFNKLVPMPPELDIEEGSRTDRGLKAYKDFIEVYTFNGKKENFDLLNIPEKSEQAFLRVRPDIDRTAWDLGRQAFQNKQKYGITSWYDWRIKNWGTKWNAYGYEDGVQFDGKSLCFLTAWSPPTPIVAKLAQLYPDLDFTHQWADEDIGYNCGEVEYHNGAPDGEFFPVGQEAVDYANSLWENDGLEEDEEMDEEESMGGLKL</sequence>
<evidence type="ECO:0000259" key="2">
    <source>
        <dbReference type="Pfam" id="PF18406"/>
    </source>
</evidence>
<dbReference type="EMBL" id="CP065321">
    <property type="protein sequence ID" value="QQR31813.1"/>
    <property type="molecule type" value="Genomic_DNA"/>
</dbReference>
<evidence type="ECO:0000256" key="1">
    <source>
        <dbReference type="SAM" id="MobiDB-lite"/>
    </source>
</evidence>
<dbReference type="EMBL" id="CP021422">
    <property type="protein sequence ID" value="ASB39752.1"/>
    <property type="molecule type" value="Genomic_DNA"/>
</dbReference>
<feature type="compositionally biased region" description="Acidic residues" evidence="1">
    <location>
        <begin position="219"/>
        <end position="232"/>
    </location>
</feature>
<protein>
    <recommendedName>
        <fullName evidence="2">YubB ferredoxin-like domain-containing protein</fullName>
    </recommendedName>
</protein>
<name>A0A1Z2XVU4_9FIRM</name>
<feature type="region of interest" description="Disordered" evidence="1">
    <location>
        <begin position="219"/>
        <end position="238"/>
    </location>
</feature>
<keyword evidence="7" id="KW-1185">Reference proteome</keyword>
<evidence type="ECO:0000313" key="8">
    <source>
        <dbReference type="Proteomes" id="UP000596035"/>
    </source>
</evidence>
<dbReference type="RefSeq" id="WP_066535752.1">
    <property type="nucleotide sequence ID" value="NZ_CP021422.1"/>
</dbReference>
<reference evidence="6 8" key="3">
    <citation type="submission" date="2020-11" db="EMBL/GenBank/DDBJ databases">
        <title>Closed and high quality bacterial genomes of the OMM12 community.</title>
        <authorList>
            <person name="Marbouty M."/>
            <person name="Lamy-Besnier Q."/>
            <person name="Debarbieux L."/>
            <person name="Koszul R."/>
        </authorList>
    </citation>
    <scope>NUCLEOTIDE SEQUENCE [LARGE SCALE GENOMIC DNA]</scope>
    <source>
        <strain evidence="6 8">KB18</strain>
    </source>
</reference>
<dbReference type="EMBL" id="CP065321">
    <property type="protein sequence ID" value="QQR29044.1"/>
    <property type="molecule type" value="Genomic_DNA"/>
</dbReference>
<dbReference type="KEGG" id="amur:ADH66_18815"/>
<evidence type="ECO:0000313" key="7">
    <source>
        <dbReference type="Proteomes" id="UP000196710"/>
    </source>
</evidence>
<feature type="domain" description="YubB ferredoxin-like" evidence="2">
    <location>
        <begin position="133"/>
        <end position="195"/>
    </location>
</feature>
<dbReference type="InterPro" id="IPR041329">
    <property type="entry name" value="YubB_C"/>
</dbReference>
<evidence type="ECO:0000313" key="4">
    <source>
        <dbReference type="EMBL" id="ASB42519.1"/>
    </source>
</evidence>
<evidence type="ECO:0000313" key="5">
    <source>
        <dbReference type="EMBL" id="QQR29044.1"/>
    </source>
</evidence>
<dbReference type="KEGG" id="amur:ADH66_03230"/>
<reference evidence="3" key="1">
    <citation type="journal article" date="2017" name="Genome Announc.">
        <title>High-Quality Whole-Genome Sequences of the Oligo-Mouse-Microbiota Bacterial Community.</title>
        <authorList>
            <person name="Garzetti D."/>
            <person name="Brugiroux S."/>
            <person name="Bunk B."/>
            <person name="Pukall R."/>
            <person name="McCoy K.D."/>
            <person name="Macpherson A.J."/>
            <person name="Stecher B."/>
        </authorList>
    </citation>
    <scope>NUCLEOTIDE SEQUENCE</scope>
    <source>
        <strain evidence="3">KB18</strain>
    </source>
</reference>
<dbReference type="EMBL" id="CP021422">
    <property type="protein sequence ID" value="ASB42519.1"/>
    <property type="molecule type" value="Genomic_DNA"/>
</dbReference>
<proteinExistence type="predicted"/>
<accession>A0A1Z2XVU4</accession>